<evidence type="ECO:0000313" key="2">
    <source>
        <dbReference type="Proteomes" id="UP000218263"/>
    </source>
</evidence>
<reference evidence="1 2" key="1">
    <citation type="submission" date="2015-12" db="EMBL/GenBank/DDBJ databases">
        <title>Genome sequence of Mucilaginibacter gotjawali.</title>
        <authorList>
            <person name="Lee J.S."/>
            <person name="Lee K.C."/>
            <person name="Kim K.K."/>
            <person name="Lee B.W."/>
        </authorList>
    </citation>
    <scope>NUCLEOTIDE SEQUENCE [LARGE SCALE GENOMIC DNA]</scope>
    <source>
        <strain evidence="1 2">SA3-7</strain>
    </source>
</reference>
<accession>A0A110B0G0</accession>
<gene>
    <name evidence="1" type="ORF">MgSA37_00568</name>
</gene>
<name>A0A110B0G0_9SPHI</name>
<dbReference type="AlphaFoldDB" id="A0A110B0G0"/>
<proteinExistence type="predicted"/>
<evidence type="ECO:0000313" key="1">
    <source>
        <dbReference type="EMBL" id="BAU52411.1"/>
    </source>
</evidence>
<dbReference type="KEGG" id="mgot:MgSA37_00568"/>
<sequence>MLFYLSGTLKLPCVQATRLDRRDLVEAFEIVFKNGASIKLTNMLIGTSDFQPKFQDSMGNATLPFSYAKKSILKML</sequence>
<dbReference type="EMBL" id="AP017313">
    <property type="protein sequence ID" value="BAU52411.1"/>
    <property type="molecule type" value="Genomic_DNA"/>
</dbReference>
<protein>
    <submittedName>
        <fullName evidence="1">Uncharacterized protein</fullName>
    </submittedName>
</protein>
<keyword evidence="2" id="KW-1185">Reference proteome</keyword>
<dbReference type="Proteomes" id="UP000218263">
    <property type="component" value="Chromosome"/>
</dbReference>
<dbReference type="RefSeq" id="WP_096349741.1">
    <property type="nucleotide sequence ID" value="NZ_AP017313.1"/>
</dbReference>
<organism evidence="1 2">
    <name type="scientific">Mucilaginibacter gotjawali</name>
    <dbReference type="NCBI Taxonomy" id="1550579"/>
    <lineage>
        <taxon>Bacteria</taxon>
        <taxon>Pseudomonadati</taxon>
        <taxon>Bacteroidota</taxon>
        <taxon>Sphingobacteriia</taxon>
        <taxon>Sphingobacteriales</taxon>
        <taxon>Sphingobacteriaceae</taxon>
        <taxon>Mucilaginibacter</taxon>
    </lineage>
</organism>
<dbReference type="OrthoDB" id="662406at2"/>